<sequence>MAGGSRSILVLVAMVVLTLDQTSLQVSALLGGTVYVRLTNRLEPSNATVTVHCKSGDDDLGDHLVALGETYEFSFKNNIWDSTLFFCNFDWVSASLGKSVSGTFDIYKARRDQERCLHDCNWLILETGLYSYTLRTKIWENLYSWPQ</sequence>
<keyword evidence="8" id="KW-1185">Reference proteome</keyword>
<reference evidence="7 8" key="1">
    <citation type="journal article" date="2013" name="Nat. Genet.">
        <title>The high-quality draft genome of peach (Prunus persica) identifies unique patterns of genetic diversity, domestication and genome evolution.</title>
        <authorList>
            <consortium name="International Peach Genome Initiative"/>
            <person name="Verde I."/>
            <person name="Abbott A.G."/>
            <person name="Scalabrin S."/>
            <person name="Jung S."/>
            <person name="Shu S."/>
            <person name="Marroni F."/>
            <person name="Zhebentyayeva T."/>
            <person name="Dettori M.T."/>
            <person name="Grimwood J."/>
            <person name="Cattonaro F."/>
            <person name="Zuccolo A."/>
            <person name="Rossini L."/>
            <person name="Jenkins J."/>
            <person name="Vendramin E."/>
            <person name="Meisel L.A."/>
            <person name="Decroocq V."/>
            <person name="Sosinski B."/>
            <person name="Prochnik S."/>
            <person name="Mitros T."/>
            <person name="Policriti A."/>
            <person name="Cipriani G."/>
            <person name="Dondini L."/>
            <person name="Ficklin S."/>
            <person name="Goodstein D.M."/>
            <person name="Xuan P."/>
            <person name="Del Fabbro C."/>
            <person name="Aramini V."/>
            <person name="Copetti D."/>
            <person name="Gonzalez S."/>
            <person name="Horner D.S."/>
            <person name="Falchi R."/>
            <person name="Lucas S."/>
            <person name="Mica E."/>
            <person name="Maldonado J."/>
            <person name="Lazzari B."/>
            <person name="Bielenberg D."/>
            <person name="Pirona R."/>
            <person name="Miculan M."/>
            <person name="Barakat A."/>
            <person name="Testolin R."/>
            <person name="Stella A."/>
            <person name="Tartarini S."/>
            <person name="Tonutti P."/>
            <person name="Arus P."/>
            <person name="Orellana A."/>
            <person name="Wells C."/>
            <person name="Main D."/>
            <person name="Vizzotto G."/>
            <person name="Silva H."/>
            <person name="Salamini F."/>
            <person name="Schmutz J."/>
            <person name="Morgante M."/>
            <person name="Rokhsar D.S."/>
        </authorList>
    </citation>
    <scope>NUCLEOTIDE SEQUENCE [LARGE SCALE GENOMIC DNA]</scope>
    <source>
        <strain evidence="8">cv. Nemared</strain>
    </source>
</reference>
<feature type="chain" id="PRO_5025094402" description="S-protein homolog" evidence="6">
    <location>
        <begin position="29"/>
        <end position="147"/>
    </location>
</feature>
<evidence type="ECO:0000256" key="3">
    <source>
        <dbReference type="ARBA" id="ARBA00022471"/>
    </source>
</evidence>
<dbReference type="AlphaFoldDB" id="A0A251P3Z2"/>
<dbReference type="PANTHER" id="PTHR31232">
    <property type="match status" value="1"/>
</dbReference>
<feature type="signal peptide" evidence="6">
    <location>
        <begin position="1"/>
        <end position="28"/>
    </location>
</feature>
<keyword evidence="3 6" id="KW-0713">Self-incompatibility</keyword>
<keyword evidence="4 6" id="KW-0964">Secreted</keyword>
<dbReference type="eggNOG" id="ENOG502SVKS">
    <property type="taxonomic scope" value="Eukaryota"/>
</dbReference>
<protein>
    <recommendedName>
        <fullName evidence="6">S-protein homolog</fullName>
    </recommendedName>
</protein>
<organism evidence="7 8">
    <name type="scientific">Prunus persica</name>
    <name type="common">Peach</name>
    <name type="synonym">Amygdalus persica</name>
    <dbReference type="NCBI Taxonomy" id="3760"/>
    <lineage>
        <taxon>Eukaryota</taxon>
        <taxon>Viridiplantae</taxon>
        <taxon>Streptophyta</taxon>
        <taxon>Embryophyta</taxon>
        <taxon>Tracheophyta</taxon>
        <taxon>Spermatophyta</taxon>
        <taxon>Magnoliopsida</taxon>
        <taxon>eudicotyledons</taxon>
        <taxon>Gunneridae</taxon>
        <taxon>Pentapetalae</taxon>
        <taxon>rosids</taxon>
        <taxon>fabids</taxon>
        <taxon>Rosales</taxon>
        <taxon>Rosaceae</taxon>
        <taxon>Amygdaloideae</taxon>
        <taxon>Amygdaleae</taxon>
        <taxon>Prunus</taxon>
    </lineage>
</organism>
<dbReference type="SMR" id="A0A251P3Z2"/>
<dbReference type="PANTHER" id="PTHR31232:SF43">
    <property type="entry name" value="S-PROTEIN HOMOLOG 29-RELATED"/>
    <property type="match status" value="1"/>
</dbReference>
<proteinExistence type="inferred from homology"/>
<evidence type="ECO:0000256" key="5">
    <source>
        <dbReference type="ARBA" id="ARBA00022729"/>
    </source>
</evidence>
<gene>
    <name evidence="7" type="ORF">PRUPE_5G054200</name>
</gene>
<accession>A0A251P3Z2</accession>
<evidence type="ECO:0000256" key="2">
    <source>
        <dbReference type="ARBA" id="ARBA00005581"/>
    </source>
</evidence>
<evidence type="ECO:0000256" key="4">
    <source>
        <dbReference type="ARBA" id="ARBA00022525"/>
    </source>
</evidence>
<dbReference type="GO" id="GO:0060320">
    <property type="term" value="P:rejection of self pollen"/>
    <property type="evidence" value="ECO:0007669"/>
    <property type="project" value="UniProtKB-KW"/>
</dbReference>
<comment type="subcellular location">
    <subcellularLocation>
        <location evidence="1 6">Secreted</location>
    </subcellularLocation>
</comment>
<evidence type="ECO:0000313" key="7">
    <source>
        <dbReference type="EMBL" id="ONI06334.1"/>
    </source>
</evidence>
<dbReference type="OrthoDB" id="1151284at2759"/>
<dbReference type="EMBL" id="CM007655">
    <property type="protein sequence ID" value="ONI06334.1"/>
    <property type="molecule type" value="Genomic_DNA"/>
</dbReference>
<name>A0A251P3Z2_PRUPE</name>
<dbReference type="GO" id="GO:0005576">
    <property type="term" value="C:extracellular region"/>
    <property type="evidence" value="ECO:0007669"/>
    <property type="project" value="UniProtKB-SubCell"/>
</dbReference>
<evidence type="ECO:0000256" key="1">
    <source>
        <dbReference type="ARBA" id="ARBA00004613"/>
    </source>
</evidence>
<evidence type="ECO:0000256" key="6">
    <source>
        <dbReference type="RuleBase" id="RU367044"/>
    </source>
</evidence>
<dbReference type="Proteomes" id="UP000006882">
    <property type="component" value="Chromosome G5"/>
</dbReference>
<evidence type="ECO:0000313" key="8">
    <source>
        <dbReference type="Proteomes" id="UP000006882"/>
    </source>
</evidence>
<keyword evidence="5 6" id="KW-0732">Signal</keyword>
<comment type="similarity">
    <text evidence="2 6">Belongs to the plant self-incompatibility (S1) protein family.</text>
</comment>
<dbReference type="InterPro" id="IPR010264">
    <property type="entry name" value="Self-incomp_S1"/>
</dbReference>
<dbReference type="Gramene" id="ONI06334">
    <property type="protein sequence ID" value="ONI06334"/>
    <property type="gene ID" value="PRUPE_5G054200"/>
</dbReference>
<dbReference type="Pfam" id="PF05938">
    <property type="entry name" value="Self-incomp_S1"/>
    <property type="match status" value="1"/>
</dbReference>